<feature type="domain" description="EamA" evidence="7">
    <location>
        <begin position="17"/>
        <end position="137"/>
    </location>
</feature>
<gene>
    <name evidence="8" type="ORF">BRX40_02585</name>
    <name evidence="9" type="ORF">CA257_06185</name>
</gene>
<reference evidence="8" key="1">
    <citation type="submission" date="2016-12" db="EMBL/GenBank/DDBJ databases">
        <title>Whole genome sequencing of Sphingomonas koreensis.</title>
        <authorList>
            <person name="Conlan S."/>
            <person name="Thomas P.J."/>
            <person name="Mullikin J."/>
            <person name="Palmore T.N."/>
            <person name="Frank K.M."/>
            <person name="Segre J.A."/>
        </authorList>
    </citation>
    <scope>NUCLEOTIDE SEQUENCE</scope>
    <source>
        <strain evidence="8">ABOJV</strain>
    </source>
</reference>
<dbReference type="InterPro" id="IPR000620">
    <property type="entry name" value="EamA_dom"/>
</dbReference>
<dbReference type="PANTHER" id="PTHR32322">
    <property type="entry name" value="INNER MEMBRANE TRANSPORTER"/>
    <property type="match status" value="1"/>
</dbReference>
<comment type="subcellular location">
    <subcellularLocation>
        <location evidence="1">Membrane</location>
        <topology evidence="1">Multi-pass membrane protein</topology>
    </subcellularLocation>
</comment>
<keyword evidence="5 6" id="KW-0472">Membrane</keyword>
<evidence type="ECO:0000256" key="5">
    <source>
        <dbReference type="ARBA" id="ARBA00023136"/>
    </source>
</evidence>
<dbReference type="InterPro" id="IPR037185">
    <property type="entry name" value="EmrE-like"/>
</dbReference>
<evidence type="ECO:0000313" key="9">
    <source>
        <dbReference type="EMBL" id="RSV05533.1"/>
    </source>
</evidence>
<name>A0A1L6J7F6_9SPHN</name>
<keyword evidence="10" id="KW-1185">Reference proteome</keyword>
<organism evidence="8 10">
    <name type="scientific">Sphingomonas koreensis</name>
    <dbReference type="NCBI Taxonomy" id="93064"/>
    <lineage>
        <taxon>Bacteria</taxon>
        <taxon>Pseudomonadati</taxon>
        <taxon>Pseudomonadota</taxon>
        <taxon>Alphaproteobacteria</taxon>
        <taxon>Sphingomonadales</taxon>
        <taxon>Sphingomonadaceae</taxon>
        <taxon>Sphingomonas</taxon>
    </lineage>
</organism>
<feature type="transmembrane region" description="Helical" evidence="6">
    <location>
        <begin position="181"/>
        <end position="198"/>
    </location>
</feature>
<reference evidence="10" key="2">
    <citation type="submission" date="2016-12" db="EMBL/GenBank/DDBJ databases">
        <title>Whole genome sequencing of Sphingomonas sp. ABOJV.</title>
        <authorList>
            <person name="Conlan S."/>
            <person name="Thomas P.J."/>
            <person name="Mullikin J."/>
            <person name="Palmore T.N."/>
            <person name="Frank K.M."/>
            <person name="Segre J.A."/>
        </authorList>
    </citation>
    <scope>NUCLEOTIDE SEQUENCE [LARGE SCALE GENOMIC DNA]</scope>
    <source>
        <strain evidence="10">ABOJV</strain>
    </source>
</reference>
<evidence type="ECO:0000256" key="2">
    <source>
        <dbReference type="ARBA" id="ARBA00007362"/>
    </source>
</evidence>
<feature type="transmembrane region" description="Helical" evidence="6">
    <location>
        <begin position="73"/>
        <end position="91"/>
    </location>
</feature>
<dbReference type="OrthoDB" id="9815120at2"/>
<sequence length="297" mass="30646">MTVLASRPAPARVDVLALLTLLAAMVSVAAGASFAKTLFPSVGPEGATTLRLIIGALILSAIFRPWRLDWRGGWRSLAGYGLVLGLMNLTFYKSLTFIPLGIAIAIEFIGPLSVAVLTSRRKSDLVWIGFAVAGLLLLLPLWGGTAQLDWRGIALALIAGGCWAGYILLGKRAGEEHGAGAVAGGMIVAAFVAAPVGIAHAGTALLRPEILMLGVAVGIASSAIPFALEMVALRRLPSNTFSTMISAEPAIGAMVGVLLLGEHLSPLQWFAILLVVFASVGAALGSKTPAVQEPAPL</sequence>
<feature type="domain" description="EamA" evidence="7">
    <location>
        <begin position="151"/>
        <end position="280"/>
    </location>
</feature>
<dbReference type="InterPro" id="IPR050638">
    <property type="entry name" value="AA-Vitamin_Transporters"/>
</dbReference>
<feature type="transmembrane region" description="Helical" evidence="6">
    <location>
        <begin position="240"/>
        <end position="261"/>
    </location>
</feature>
<dbReference type="EMBL" id="CP018820">
    <property type="protein sequence ID" value="APR51460.1"/>
    <property type="molecule type" value="Genomic_DNA"/>
</dbReference>
<keyword evidence="3 6" id="KW-0812">Transmembrane</keyword>
<feature type="transmembrane region" description="Helical" evidence="6">
    <location>
        <begin position="47"/>
        <end position="66"/>
    </location>
</feature>
<feature type="transmembrane region" description="Helical" evidence="6">
    <location>
        <begin position="97"/>
        <end position="118"/>
    </location>
</feature>
<dbReference type="GeneID" id="44131434"/>
<dbReference type="AlphaFoldDB" id="A0A1L6J7F6"/>
<reference evidence="9 11" key="3">
    <citation type="submission" date="2018-07" db="EMBL/GenBank/DDBJ databases">
        <title>Genomic and Epidemiologic Investigation of an Indolent Hospital Outbreak.</title>
        <authorList>
            <person name="Johnson R.C."/>
            <person name="Deming C."/>
            <person name="Conlan S."/>
            <person name="Zellmer C.J."/>
            <person name="Michelin A.V."/>
            <person name="Lee-Lin S."/>
            <person name="Thomas P.J."/>
            <person name="Park M."/>
            <person name="Weingarten R.A."/>
            <person name="Less J."/>
            <person name="Dekker J.P."/>
            <person name="Frank K.M."/>
            <person name="Musser K.A."/>
            <person name="Mcquiston J.R."/>
            <person name="Henderson D.K."/>
            <person name="Lau A.F."/>
            <person name="Palmore T.N."/>
            <person name="Segre J.A."/>
        </authorList>
    </citation>
    <scope>NUCLEOTIDE SEQUENCE [LARGE SCALE GENOMIC DNA]</scope>
    <source>
        <strain evidence="9 11">SK-NIH.Env10_0317</strain>
    </source>
</reference>
<dbReference type="KEGG" id="skr:BRX40_02585"/>
<keyword evidence="4 6" id="KW-1133">Transmembrane helix</keyword>
<dbReference type="Pfam" id="PF00892">
    <property type="entry name" value="EamA"/>
    <property type="match status" value="2"/>
</dbReference>
<evidence type="ECO:0000313" key="10">
    <source>
        <dbReference type="Proteomes" id="UP000185161"/>
    </source>
</evidence>
<feature type="transmembrane region" description="Helical" evidence="6">
    <location>
        <begin position="125"/>
        <end position="144"/>
    </location>
</feature>
<dbReference type="GO" id="GO:0016020">
    <property type="term" value="C:membrane"/>
    <property type="evidence" value="ECO:0007669"/>
    <property type="project" value="UniProtKB-SubCell"/>
</dbReference>
<evidence type="ECO:0000259" key="7">
    <source>
        <dbReference type="Pfam" id="PF00892"/>
    </source>
</evidence>
<comment type="similarity">
    <text evidence="2">Belongs to the EamA transporter family.</text>
</comment>
<dbReference type="Proteomes" id="UP000185161">
    <property type="component" value="Chromosome"/>
</dbReference>
<dbReference type="STRING" id="93064.BRX40_02585"/>
<evidence type="ECO:0000256" key="4">
    <source>
        <dbReference type="ARBA" id="ARBA00022989"/>
    </source>
</evidence>
<dbReference type="Gene3D" id="1.10.3730.20">
    <property type="match status" value="1"/>
</dbReference>
<feature type="transmembrane region" description="Helical" evidence="6">
    <location>
        <begin position="267"/>
        <end position="285"/>
    </location>
</feature>
<feature type="transmembrane region" description="Helical" evidence="6">
    <location>
        <begin position="210"/>
        <end position="228"/>
    </location>
</feature>
<evidence type="ECO:0000313" key="8">
    <source>
        <dbReference type="EMBL" id="APR51460.1"/>
    </source>
</evidence>
<dbReference type="RefSeq" id="WP_075150574.1">
    <property type="nucleotide sequence ID" value="NZ_CP018820.1"/>
</dbReference>
<dbReference type="EMBL" id="QQWO01000004">
    <property type="protein sequence ID" value="RSV05533.1"/>
    <property type="molecule type" value="Genomic_DNA"/>
</dbReference>
<evidence type="ECO:0000256" key="3">
    <source>
        <dbReference type="ARBA" id="ARBA00022692"/>
    </source>
</evidence>
<evidence type="ECO:0000256" key="6">
    <source>
        <dbReference type="SAM" id="Phobius"/>
    </source>
</evidence>
<dbReference type="Proteomes" id="UP000286681">
    <property type="component" value="Unassembled WGS sequence"/>
</dbReference>
<dbReference type="PANTHER" id="PTHR32322:SF2">
    <property type="entry name" value="EAMA DOMAIN-CONTAINING PROTEIN"/>
    <property type="match status" value="1"/>
</dbReference>
<evidence type="ECO:0000313" key="11">
    <source>
        <dbReference type="Proteomes" id="UP000286681"/>
    </source>
</evidence>
<proteinExistence type="inferred from homology"/>
<evidence type="ECO:0000256" key="1">
    <source>
        <dbReference type="ARBA" id="ARBA00004141"/>
    </source>
</evidence>
<protein>
    <submittedName>
        <fullName evidence="9">DMT family transporter</fullName>
    </submittedName>
    <submittedName>
        <fullName evidence="8">EamA family transporter</fullName>
    </submittedName>
</protein>
<feature type="transmembrane region" description="Helical" evidence="6">
    <location>
        <begin position="150"/>
        <end position="169"/>
    </location>
</feature>
<accession>A0A1L6J7F6</accession>
<dbReference type="SUPFAM" id="SSF103481">
    <property type="entry name" value="Multidrug resistance efflux transporter EmrE"/>
    <property type="match status" value="1"/>
</dbReference>